<dbReference type="Gene3D" id="1.25.10.10">
    <property type="entry name" value="Leucine-rich Repeat Variant"/>
    <property type="match status" value="1"/>
</dbReference>
<feature type="region of interest" description="Disordered" evidence="16">
    <location>
        <begin position="595"/>
        <end position="615"/>
    </location>
</feature>
<accession>A0AAV7SKW3</accession>
<evidence type="ECO:0000256" key="1">
    <source>
        <dbReference type="ARBA" id="ARBA00004123"/>
    </source>
</evidence>
<dbReference type="Proteomes" id="UP001066276">
    <property type="component" value="Chromosome 4_2"/>
</dbReference>
<dbReference type="InterPro" id="IPR011989">
    <property type="entry name" value="ARM-like"/>
</dbReference>
<dbReference type="GO" id="GO:0005886">
    <property type="term" value="C:plasma membrane"/>
    <property type="evidence" value="ECO:0007669"/>
    <property type="project" value="TreeGrafter"/>
</dbReference>
<evidence type="ECO:0000256" key="8">
    <source>
        <dbReference type="ARBA" id="ARBA00022737"/>
    </source>
</evidence>
<feature type="compositionally biased region" description="Basic and acidic residues" evidence="16">
    <location>
        <begin position="600"/>
        <end position="615"/>
    </location>
</feature>
<feature type="repeat" description="ARM" evidence="15">
    <location>
        <begin position="386"/>
        <end position="421"/>
    </location>
</feature>
<evidence type="ECO:0000256" key="6">
    <source>
        <dbReference type="ARBA" id="ARBA00022490"/>
    </source>
</evidence>
<evidence type="ECO:0000256" key="11">
    <source>
        <dbReference type="ARBA" id="ARBA00023125"/>
    </source>
</evidence>
<dbReference type="GO" id="GO:0030057">
    <property type="term" value="C:desmosome"/>
    <property type="evidence" value="ECO:0007669"/>
    <property type="project" value="UniProtKB-ARBA"/>
</dbReference>
<keyword evidence="12" id="KW-0539">Nucleus</keyword>
<keyword evidence="11" id="KW-0238">DNA-binding</keyword>
<evidence type="ECO:0000256" key="13">
    <source>
        <dbReference type="ARBA" id="ARBA00062790"/>
    </source>
</evidence>
<keyword evidence="5" id="KW-0488">Methylation</keyword>
<comment type="caution">
    <text evidence="17">The sequence shown here is derived from an EMBL/GenBank/DDBJ whole genome shotgun (WGS) entry which is preliminary data.</text>
</comment>
<dbReference type="PANTHER" id="PTHR10372">
    <property type="entry name" value="PLAKOPHILLIN-RELATED"/>
    <property type="match status" value="1"/>
</dbReference>
<dbReference type="GO" id="GO:0098609">
    <property type="term" value="P:cell-cell adhesion"/>
    <property type="evidence" value="ECO:0007669"/>
    <property type="project" value="InterPro"/>
</dbReference>
<evidence type="ECO:0000313" key="18">
    <source>
        <dbReference type="Proteomes" id="UP001066276"/>
    </source>
</evidence>
<evidence type="ECO:0000313" key="17">
    <source>
        <dbReference type="EMBL" id="KAJ1164740.1"/>
    </source>
</evidence>
<keyword evidence="9" id="KW-0130">Cell adhesion</keyword>
<dbReference type="Pfam" id="PF00514">
    <property type="entry name" value="Arm"/>
    <property type="match status" value="2"/>
</dbReference>
<dbReference type="GO" id="GO:0045110">
    <property type="term" value="P:intermediate filament bundle assembly"/>
    <property type="evidence" value="ECO:0007669"/>
    <property type="project" value="TreeGrafter"/>
</dbReference>
<feature type="repeat" description="ARM" evidence="15">
    <location>
        <begin position="428"/>
        <end position="471"/>
    </location>
</feature>
<comment type="subunit">
    <text evidence="13">Interacts with DSC2. Interacts with JUP. Interacts with KRT5/CK5, KRT8/CK8, KRT14/CK14, KRT18/CK18 and VIM. Interacts (via N-terminus) with MARK3/C-TAK1. Interacts with DSP. Interacts with DSG1, DSG2 and DSG3. Interacts (via N-terminus) with CTNNB1. Interacts with CDH1. Interacts with the RNA polymerase III (Pol III) complex proteins POLR3A/RPC155, POLR3F/RPC39 and POLR3C/RPC82. Interacts with CTNNA3. Interacts (via N-terminus) with SCN5A/Nav1.5. Interacts with ANK3/ANKG and GJA1/CX43.</text>
</comment>
<proteinExistence type="inferred from homology"/>
<dbReference type="GO" id="GO:0005634">
    <property type="term" value="C:nucleus"/>
    <property type="evidence" value="ECO:0007669"/>
    <property type="project" value="UniProtKB-SubCell"/>
</dbReference>
<dbReference type="GO" id="GO:0005912">
    <property type="term" value="C:adherens junction"/>
    <property type="evidence" value="ECO:0007669"/>
    <property type="project" value="TreeGrafter"/>
</dbReference>
<name>A0AAV7SKW3_PLEWA</name>
<comment type="similarity">
    <text evidence="4">Belongs to the beta-catenin family.</text>
</comment>
<keyword evidence="6" id="KW-0963">Cytoplasm</keyword>
<dbReference type="GO" id="GO:0072659">
    <property type="term" value="P:protein localization to plasma membrane"/>
    <property type="evidence" value="ECO:0007669"/>
    <property type="project" value="TreeGrafter"/>
</dbReference>
<evidence type="ECO:0000256" key="10">
    <source>
        <dbReference type="ARBA" id="ARBA00022949"/>
    </source>
</evidence>
<dbReference type="PANTHER" id="PTHR10372:SF25">
    <property type="entry name" value="PLAKOPHILIN-2"/>
    <property type="match status" value="1"/>
</dbReference>
<dbReference type="EMBL" id="JANPWB010000008">
    <property type="protein sequence ID" value="KAJ1164740.1"/>
    <property type="molecule type" value="Genomic_DNA"/>
</dbReference>
<evidence type="ECO:0000256" key="4">
    <source>
        <dbReference type="ARBA" id="ARBA00005462"/>
    </source>
</evidence>
<keyword evidence="8" id="KW-0677">Repeat</keyword>
<evidence type="ECO:0000256" key="9">
    <source>
        <dbReference type="ARBA" id="ARBA00022889"/>
    </source>
</evidence>
<evidence type="ECO:0000256" key="16">
    <source>
        <dbReference type="SAM" id="MobiDB-lite"/>
    </source>
</evidence>
<evidence type="ECO:0000256" key="5">
    <source>
        <dbReference type="ARBA" id="ARBA00022481"/>
    </source>
</evidence>
<evidence type="ECO:0000256" key="12">
    <source>
        <dbReference type="ARBA" id="ARBA00023242"/>
    </source>
</evidence>
<dbReference type="PROSITE" id="PS50176">
    <property type="entry name" value="ARM_REPEAT"/>
    <property type="match status" value="3"/>
</dbReference>
<keyword evidence="7" id="KW-0597">Phosphoprotein</keyword>
<evidence type="ECO:0000256" key="3">
    <source>
        <dbReference type="ARBA" id="ARBA00004496"/>
    </source>
</evidence>
<dbReference type="GO" id="GO:0002934">
    <property type="term" value="P:desmosome organization"/>
    <property type="evidence" value="ECO:0007669"/>
    <property type="project" value="TreeGrafter"/>
</dbReference>
<dbReference type="GO" id="GO:0005737">
    <property type="term" value="C:cytoplasm"/>
    <property type="evidence" value="ECO:0007669"/>
    <property type="project" value="UniProtKB-SubCell"/>
</dbReference>
<dbReference type="InterPro" id="IPR000225">
    <property type="entry name" value="Armadillo"/>
</dbReference>
<protein>
    <recommendedName>
        <fullName evidence="14">Plakophilin-2</fullName>
    </recommendedName>
</protein>
<dbReference type="AlphaFoldDB" id="A0AAV7SKW3"/>
<dbReference type="SUPFAM" id="SSF48371">
    <property type="entry name" value="ARM repeat"/>
    <property type="match status" value="1"/>
</dbReference>
<feature type="repeat" description="ARM" evidence="15">
    <location>
        <begin position="675"/>
        <end position="705"/>
    </location>
</feature>
<organism evidence="17 18">
    <name type="scientific">Pleurodeles waltl</name>
    <name type="common">Iberian ribbed newt</name>
    <dbReference type="NCBI Taxonomy" id="8319"/>
    <lineage>
        <taxon>Eukaryota</taxon>
        <taxon>Metazoa</taxon>
        <taxon>Chordata</taxon>
        <taxon>Craniata</taxon>
        <taxon>Vertebrata</taxon>
        <taxon>Euteleostomi</taxon>
        <taxon>Amphibia</taxon>
        <taxon>Batrachia</taxon>
        <taxon>Caudata</taxon>
        <taxon>Salamandroidea</taxon>
        <taxon>Salamandridae</taxon>
        <taxon>Pleurodelinae</taxon>
        <taxon>Pleurodeles</taxon>
    </lineage>
</organism>
<dbReference type="SMART" id="SM00185">
    <property type="entry name" value="ARM"/>
    <property type="match status" value="6"/>
</dbReference>
<dbReference type="InterPro" id="IPR028435">
    <property type="entry name" value="Plakophilin/d_Catenin"/>
</dbReference>
<dbReference type="FunFam" id="1.25.10.10:FF:000159">
    <property type="entry name" value="Plakophilin 2"/>
    <property type="match status" value="1"/>
</dbReference>
<sequence length="827" mass="91783">MAAPVSPGADFGYIRTVLGQQNFMDLDSSTLALPSEDRLQYSGRHDGEKSLRIRQQVQQTMARKNKNSLPRGHDDRSFSVREHVYSKNEIEKDYRSLPSQSFNSYSSTKEYSFPGYGNGWAGGTTLHSAYRSMEGKSQGQPLIRREISPERYPIVAENGYRGTLSTSQKFLESRKTMSAPRYARSDIAGLNLHQGQHSAYKRQFHVGSTRNSMLVSSLPSSPIGLVYQPAGNSRSMNSLIEKEHYISSMGAVGQAQIVPQTPVVPNNQQYVRSTWNQNTVKTTFVDHDSSQHASLASGGVETGVKKTFITAATAAASGSGNLVTPKRVGQSGSQVGISEVDMTLERAVSLLDDESASSYWITTAANYIQHQSFQKAEARRKVYSLGGIPKLLQLLNSENEDIRRAACSALRNLVFEDNDNKLEVCELKGIPLLLRLLKQTRDLETKKQITGLLWNLSSNDQLKSMLIRDALQIVTENIIIPYSGWTEGDYPKIDALSDPDIFYNATGCLRNMSSAGPEGRKQMRDCDGLIDSLVHYVRGTVADYKPDDKSTENCICILHNLSYQLETELPTSYTENIYVQRRNIPESSTNLGCFGGRSGKIKETETDTPLPEEKSNPKGVEWLWHSIVMRMYLSLIAKSSRTYTQEASLGALQNLTAGSGPMPFAVAQMVVQKENGLQHIKKILHSSNPSVRRTTVSMLRNLSRNISLQNEIAKNILPDLVTLLPESSPEANIANDTTASVCYTINSLIQNSSQNARTLLDSGGLRKIFNISISDRNPSTKAGKAASCVLYSMWHHNELHSAYKKAQFKKTDFVNSRTSKAYNSFKD</sequence>
<evidence type="ECO:0000256" key="7">
    <source>
        <dbReference type="ARBA" id="ARBA00022553"/>
    </source>
</evidence>
<dbReference type="InterPro" id="IPR016024">
    <property type="entry name" value="ARM-type_fold"/>
</dbReference>
<keyword evidence="10" id="KW-0965">Cell junction</keyword>
<evidence type="ECO:0000256" key="15">
    <source>
        <dbReference type="PROSITE-ProRule" id="PRU00259"/>
    </source>
</evidence>
<dbReference type="GO" id="GO:0014704">
    <property type="term" value="C:intercalated disc"/>
    <property type="evidence" value="ECO:0007669"/>
    <property type="project" value="TreeGrafter"/>
</dbReference>
<reference evidence="17" key="1">
    <citation type="journal article" date="2022" name="bioRxiv">
        <title>Sequencing and chromosome-scale assembly of the giantPleurodeles waltlgenome.</title>
        <authorList>
            <person name="Brown T."/>
            <person name="Elewa A."/>
            <person name="Iarovenko S."/>
            <person name="Subramanian E."/>
            <person name="Araus A.J."/>
            <person name="Petzold A."/>
            <person name="Susuki M."/>
            <person name="Suzuki K.-i.T."/>
            <person name="Hayashi T."/>
            <person name="Toyoda A."/>
            <person name="Oliveira C."/>
            <person name="Osipova E."/>
            <person name="Leigh N.D."/>
            <person name="Simon A."/>
            <person name="Yun M.H."/>
        </authorList>
    </citation>
    <scope>NUCLEOTIDE SEQUENCE</scope>
    <source>
        <strain evidence="17">20211129_DDA</strain>
        <tissue evidence="17">Liver</tissue>
    </source>
</reference>
<evidence type="ECO:0000256" key="14">
    <source>
        <dbReference type="ARBA" id="ARBA00069721"/>
    </source>
</evidence>
<evidence type="ECO:0000256" key="2">
    <source>
        <dbReference type="ARBA" id="ARBA00004282"/>
    </source>
</evidence>
<dbReference type="GO" id="GO:0003677">
    <property type="term" value="F:DNA binding"/>
    <property type="evidence" value="ECO:0007669"/>
    <property type="project" value="UniProtKB-KW"/>
</dbReference>
<comment type="subcellular location">
    <subcellularLocation>
        <location evidence="2">Cell junction</location>
    </subcellularLocation>
    <subcellularLocation>
        <location evidence="3">Cytoplasm</location>
    </subcellularLocation>
    <subcellularLocation>
        <location evidence="1">Nucleus</location>
    </subcellularLocation>
</comment>
<dbReference type="GO" id="GO:0007507">
    <property type="term" value="P:heart development"/>
    <property type="evidence" value="ECO:0007669"/>
    <property type="project" value="TreeGrafter"/>
</dbReference>
<gene>
    <name evidence="17" type="ORF">NDU88_005174</name>
</gene>
<keyword evidence="18" id="KW-1185">Reference proteome</keyword>